<dbReference type="STRING" id="871963.Desdi_0314"/>
<dbReference type="Pfam" id="PF26468">
    <property type="entry name" value="GIY_YIG_3"/>
    <property type="match status" value="1"/>
</dbReference>
<dbReference type="HOGENOM" id="CLU_1052624_0_0_9"/>
<evidence type="ECO:0000259" key="1">
    <source>
        <dbReference type="Pfam" id="PF21818"/>
    </source>
</evidence>
<keyword evidence="4" id="KW-1185">Reference proteome</keyword>
<protein>
    <submittedName>
        <fullName evidence="3">Uncharacterized protein</fullName>
    </submittedName>
</protein>
<dbReference type="KEGG" id="ddl:Desdi_0314"/>
<evidence type="ECO:0000313" key="4">
    <source>
        <dbReference type="Proteomes" id="UP000010797"/>
    </source>
</evidence>
<feature type="domain" description="GIY-YIG" evidence="2">
    <location>
        <begin position="170"/>
        <end position="247"/>
    </location>
</feature>
<dbReference type="Proteomes" id="UP000010797">
    <property type="component" value="Chromosome"/>
</dbReference>
<dbReference type="Pfam" id="PF21818">
    <property type="entry name" value="DUF6884"/>
    <property type="match status" value="1"/>
</dbReference>
<evidence type="ECO:0000259" key="2">
    <source>
        <dbReference type="Pfam" id="PF26468"/>
    </source>
</evidence>
<gene>
    <name evidence="3" type="ordered locus">Desdi_0314</name>
</gene>
<dbReference type="InterPro" id="IPR058782">
    <property type="entry name" value="GIY_YIG_3"/>
</dbReference>
<dbReference type="AlphaFoldDB" id="L0F3V7"/>
<reference evidence="4" key="1">
    <citation type="submission" date="2012-02" db="EMBL/GenBank/DDBJ databases">
        <title>Complete sequence of Desulfitobacterium dichloroeliminans LMG P-21439.</title>
        <authorList>
            <person name="Lucas S."/>
            <person name="Han J."/>
            <person name="Lapidus A."/>
            <person name="Cheng J.-F."/>
            <person name="Goodwin L."/>
            <person name="Pitluck S."/>
            <person name="Peters L."/>
            <person name="Ovchinnikova G."/>
            <person name="Teshima H."/>
            <person name="Detter J.C."/>
            <person name="Han C."/>
            <person name="Tapia R."/>
            <person name="Land M."/>
            <person name="Hauser L."/>
            <person name="Kyrpides N."/>
            <person name="Ivanova N."/>
            <person name="Pagani I."/>
            <person name="Kruse T."/>
            <person name="de Vos W.M."/>
            <person name="Boon N."/>
            <person name="Smidt H."/>
            <person name="Woyke T."/>
        </authorList>
    </citation>
    <scope>NUCLEOTIDE SEQUENCE [LARGE SCALE GENOMIC DNA]</scope>
    <source>
        <strain evidence="4">LMG P-21439 / DCA1</strain>
    </source>
</reference>
<feature type="domain" description="DUF6884" evidence="1">
    <location>
        <begin position="5"/>
        <end position="133"/>
    </location>
</feature>
<name>L0F3V7_DESDL</name>
<proteinExistence type="predicted"/>
<dbReference type="InterPro" id="IPR049251">
    <property type="entry name" value="DUF6884"/>
</dbReference>
<organism evidence="3 4">
    <name type="scientific">Desulfitobacterium dichloroeliminans (strain LMG P-21439 / DCA1)</name>
    <dbReference type="NCBI Taxonomy" id="871963"/>
    <lineage>
        <taxon>Bacteria</taxon>
        <taxon>Bacillati</taxon>
        <taxon>Bacillota</taxon>
        <taxon>Clostridia</taxon>
        <taxon>Eubacteriales</taxon>
        <taxon>Desulfitobacteriaceae</taxon>
        <taxon>Desulfitobacterium</taxon>
    </lineage>
</organism>
<dbReference type="EMBL" id="CP003344">
    <property type="protein sequence ID" value="AGA67862.1"/>
    <property type="molecule type" value="Genomic_DNA"/>
</dbReference>
<accession>L0F3V7</accession>
<sequence length="264" mass="30424">MLARIALISCTSLKENYRCPAKELYFKSPTFRLAYAFAEIVADHTYILSAKYGLVSIDDILAPYNETLLDKTDEQKKKWSNEVISQLASKVSLSDDEFIILAGNNYCKYLLLSISKYWLPLEGKRQGERQPALHNLIALEKEENPCKAIHQLFNMMPRLDYQRILDISFENGIYVMFEKGQKYGELDRIVRVGTHTVDGRLKARLVDHFIRKNKDGSIFRKNVGKALLARSDDPYLNIWSLDTSKPDNKPLIDELKQAKVTTKR</sequence>
<evidence type="ECO:0000313" key="3">
    <source>
        <dbReference type="EMBL" id="AGA67862.1"/>
    </source>
</evidence>
<dbReference type="eggNOG" id="ENOG502Z9FN">
    <property type="taxonomic scope" value="Bacteria"/>
</dbReference>